<gene>
    <name evidence="2" type="ORF">J2T15_001099</name>
</gene>
<accession>A0ABT9TWC8</accession>
<dbReference type="RefSeq" id="WP_307201813.1">
    <property type="nucleotide sequence ID" value="NZ_JAUSST010000001.1"/>
</dbReference>
<protein>
    <submittedName>
        <fullName evidence="2">Dipeptide/tripeptide permease</fullName>
    </submittedName>
</protein>
<keyword evidence="1" id="KW-0812">Transmembrane</keyword>
<dbReference type="EMBL" id="JAUSSU010000002">
    <property type="protein sequence ID" value="MDQ0111666.1"/>
    <property type="molecule type" value="Genomic_DNA"/>
</dbReference>
<evidence type="ECO:0000313" key="3">
    <source>
        <dbReference type="Proteomes" id="UP001229346"/>
    </source>
</evidence>
<organism evidence="2 3">
    <name type="scientific">Paenibacillus harenae</name>
    <dbReference type="NCBI Taxonomy" id="306543"/>
    <lineage>
        <taxon>Bacteria</taxon>
        <taxon>Bacillati</taxon>
        <taxon>Bacillota</taxon>
        <taxon>Bacilli</taxon>
        <taxon>Bacillales</taxon>
        <taxon>Paenibacillaceae</taxon>
        <taxon>Paenibacillus</taxon>
    </lineage>
</organism>
<name>A0ABT9TWC8_PAEHA</name>
<sequence length="74" mass="8706">MFWTLMWFIANILFVTSVVVYLFMHRAYKEAVLQPADRELIAKRNGRRLLFGIIGIAMFMAMVICFLINMRMNG</sequence>
<comment type="caution">
    <text evidence="2">The sequence shown here is derived from an EMBL/GenBank/DDBJ whole genome shotgun (WGS) entry which is preliminary data.</text>
</comment>
<feature type="transmembrane region" description="Helical" evidence="1">
    <location>
        <begin position="49"/>
        <end position="70"/>
    </location>
</feature>
<reference evidence="2 3" key="1">
    <citation type="submission" date="2023-07" db="EMBL/GenBank/DDBJ databases">
        <title>Sorghum-associated microbial communities from plants grown in Nebraska, USA.</title>
        <authorList>
            <person name="Schachtman D."/>
        </authorList>
    </citation>
    <scope>NUCLEOTIDE SEQUENCE [LARGE SCALE GENOMIC DNA]</scope>
    <source>
        <strain evidence="2 3">CC482</strain>
    </source>
</reference>
<keyword evidence="1" id="KW-1133">Transmembrane helix</keyword>
<keyword evidence="1" id="KW-0472">Membrane</keyword>
<feature type="transmembrane region" description="Helical" evidence="1">
    <location>
        <begin position="6"/>
        <end position="28"/>
    </location>
</feature>
<dbReference type="Proteomes" id="UP001229346">
    <property type="component" value="Unassembled WGS sequence"/>
</dbReference>
<proteinExistence type="predicted"/>
<keyword evidence="3" id="KW-1185">Reference proteome</keyword>
<evidence type="ECO:0000313" key="2">
    <source>
        <dbReference type="EMBL" id="MDQ0111666.1"/>
    </source>
</evidence>
<evidence type="ECO:0000256" key="1">
    <source>
        <dbReference type="SAM" id="Phobius"/>
    </source>
</evidence>